<feature type="compositionally biased region" description="Basic residues" evidence="1">
    <location>
        <begin position="200"/>
        <end position="219"/>
    </location>
</feature>
<dbReference type="AlphaFoldDB" id="A0AAD7FAX7"/>
<feature type="region of interest" description="Disordered" evidence="1">
    <location>
        <begin position="164"/>
        <end position="229"/>
    </location>
</feature>
<reference evidence="3" key="1">
    <citation type="submission" date="2023-03" db="EMBL/GenBank/DDBJ databases">
        <title>Massive genome expansion in bonnet fungi (Mycena s.s.) driven by repeated elements and novel gene families across ecological guilds.</title>
        <authorList>
            <consortium name="Lawrence Berkeley National Laboratory"/>
            <person name="Harder C.B."/>
            <person name="Miyauchi S."/>
            <person name="Viragh M."/>
            <person name="Kuo A."/>
            <person name="Thoen E."/>
            <person name="Andreopoulos B."/>
            <person name="Lu D."/>
            <person name="Skrede I."/>
            <person name="Drula E."/>
            <person name="Henrissat B."/>
            <person name="Morin E."/>
            <person name="Kohler A."/>
            <person name="Barry K."/>
            <person name="LaButti K."/>
            <person name="Morin E."/>
            <person name="Salamov A."/>
            <person name="Lipzen A."/>
            <person name="Mereny Z."/>
            <person name="Hegedus B."/>
            <person name="Baldrian P."/>
            <person name="Stursova M."/>
            <person name="Weitz H."/>
            <person name="Taylor A."/>
            <person name="Grigoriev I.V."/>
            <person name="Nagy L.G."/>
            <person name="Martin F."/>
            <person name="Kauserud H."/>
        </authorList>
    </citation>
    <scope>NUCLEOTIDE SEQUENCE</scope>
    <source>
        <strain evidence="3">9284</strain>
    </source>
</reference>
<sequence>MFSKSILASVFLLASMATQTHAHAMPSPALGVVGRAVTRNDVQRPSTQSPCGSIDIASNLDKSTAVPVEQDGSVMLNFTNFNPGADGSRKVSVLVDPTGTGQKFVAANVTTNGDPAPKTDGSDQVKISLPTGMKCTGGKTGTLCLLSVKSTAGFGACSVVSQASTTSESGSGSGSESSVTSPAATKSAAAPASTSTKKPCNSKRQRRAVGTRAPRAMRRGLHENPVFAA</sequence>
<evidence type="ECO:0000313" key="3">
    <source>
        <dbReference type="EMBL" id="KAJ7607959.1"/>
    </source>
</evidence>
<evidence type="ECO:0000256" key="2">
    <source>
        <dbReference type="SAM" id="SignalP"/>
    </source>
</evidence>
<feature type="chain" id="PRO_5042228444" evidence="2">
    <location>
        <begin position="23"/>
        <end position="229"/>
    </location>
</feature>
<name>A0AAD7FAX7_9AGAR</name>
<accession>A0AAD7FAX7</accession>
<proteinExistence type="predicted"/>
<feature type="signal peptide" evidence="2">
    <location>
        <begin position="1"/>
        <end position="22"/>
    </location>
</feature>
<organism evidence="3 4">
    <name type="scientific">Roridomyces roridus</name>
    <dbReference type="NCBI Taxonomy" id="1738132"/>
    <lineage>
        <taxon>Eukaryota</taxon>
        <taxon>Fungi</taxon>
        <taxon>Dikarya</taxon>
        <taxon>Basidiomycota</taxon>
        <taxon>Agaricomycotina</taxon>
        <taxon>Agaricomycetes</taxon>
        <taxon>Agaricomycetidae</taxon>
        <taxon>Agaricales</taxon>
        <taxon>Marasmiineae</taxon>
        <taxon>Mycenaceae</taxon>
        <taxon>Roridomyces</taxon>
    </lineage>
</organism>
<dbReference type="Proteomes" id="UP001221142">
    <property type="component" value="Unassembled WGS sequence"/>
</dbReference>
<evidence type="ECO:0000313" key="4">
    <source>
        <dbReference type="Proteomes" id="UP001221142"/>
    </source>
</evidence>
<dbReference type="PANTHER" id="PTHR34618">
    <property type="entry name" value="SURFACE PROTEIN MAS1, PUTATIVE-RELATED"/>
    <property type="match status" value="1"/>
</dbReference>
<dbReference type="Pfam" id="PF11327">
    <property type="entry name" value="Egh16-like"/>
    <property type="match status" value="1"/>
</dbReference>
<dbReference type="InterPro" id="IPR021476">
    <property type="entry name" value="Egh16-like"/>
</dbReference>
<keyword evidence="2" id="KW-0732">Signal</keyword>
<keyword evidence="4" id="KW-1185">Reference proteome</keyword>
<feature type="compositionally biased region" description="Low complexity" evidence="1">
    <location>
        <begin position="164"/>
        <end position="199"/>
    </location>
</feature>
<dbReference type="EMBL" id="JARKIF010000047">
    <property type="protein sequence ID" value="KAJ7607959.1"/>
    <property type="molecule type" value="Genomic_DNA"/>
</dbReference>
<dbReference type="PANTHER" id="PTHR34618:SF1">
    <property type="entry name" value="SECRETED PROTEIN"/>
    <property type="match status" value="1"/>
</dbReference>
<evidence type="ECO:0000256" key="1">
    <source>
        <dbReference type="SAM" id="MobiDB-lite"/>
    </source>
</evidence>
<protein>
    <submittedName>
        <fullName evidence="3">Uncharacterized protein</fullName>
    </submittedName>
</protein>
<comment type="caution">
    <text evidence="3">The sequence shown here is derived from an EMBL/GenBank/DDBJ whole genome shotgun (WGS) entry which is preliminary data.</text>
</comment>
<gene>
    <name evidence="3" type="ORF">FB45DRAFT_806582</name>
</gene>